<feature type="region of interest" description="Disordered" evidence="1">
    <location>
        <begin position="73"/>
        <end position="114"/>
    </location>
</feature>
<dbReference type="InterPro" id="IPR041907">
    <property type="entry name" value="NACAD_UBA"/>
</dbReference>
<feature type="compositionally biased region" description="Acidic residues" evidence="1">
    <location>
        <begin position="324"/>
        <end position="336"/>
    </location>
</feature>
<feature type="region of interest" description="Disordered" evidence="1">
    <location>
        <begin position="436"/>
        <end position="468"/>
    </location>
</feature>
<feature type="compositionally biased region" description="Low complexity" evidence="1">
    <location>
        <begin position="1258"/>
        <end position="1267"/>
    </location>
</feature>
<dbReference type="Proteomes" id="UP000028990">
    <property type="component" value="Unassembled WGS sequence"/>
</dbReference>
<feature type="region of interest" description="Disordered" evidence="1">
    <location>
        <begin position="248"/>
        <end position="281"/>
    </location>
</feature>
<feature type="region of interest" description="Disordered" evidence="1">
    <location>
        <begin position="381"/>
        <end position="415"/>
    </location>
</feature>
<gene>
    <name evidence="3" type="ORF">H920_05666</name>
</gene>
<feature type="compositionally biased region" description="Acidic residues" evidence="1">
    <location>
        <begin position="745"/>
        <end position="755"/>
    </location>
</feature>
<dbReference type="Gene3D" id="1.10.8.10">
    <property type="entry name" value="DNA helicase RuvA subunit, C-terminal domain"/>
    <property type="match status" value="1"/>
</dbReference>
<dbReference type="InterPro" id="IPR016641">
    <property type="entry name" value="EGD2/NACA0like"/>
</dbReference>
<feature type="region of interest" description="Disordered" evidence="1">
    <location>
        <begin position="320"/>
        <end position="364"/>
    </location>
</feature>
<dbReference type="Pfam" id="PF01849">
    <property type="entry name" value="NAC"/>
    <property type="match status" value="1"/>
</dbReference>
<feature type="compositionally biased region" description="Low complexity" evidence="1">
    <location>
        <begin position="267"/>
        <end position="281"/>
    </location>
</feature>
<proteinExistence type="predicted"/>
<feature type="compositionally biased region" description="Low complexity" evidence="1">
    <location>
        <begin position="385"/>
        <end position="398"/>
    </location>
</feature>
<dbReference type="GO" id="GO:0005854">
    <property type="term" value="C:nascent polypeptide-associated complex"/>
    <property type="evidence" value="ECO:0007669"/>
    <property type="project" value="InterPro"/>
</dbReference>
<feature type="compositionally biased region" description="Acidic residues" evidence="1">
    <location>
        <begin position="669"/>
        <end position="679"/>
    </location>
</feature>
<feature type="region of interest" description="Disordered" evidence="1">
    <location>
        <begin position="1528"/>
        <end position="1549"/>
    </location>
</feature>
<dbReference type="InterPro" id="IPR044034">
    <property type="entry name" value="NAC-like_UBA"/>
</dbReference>
<feature type="compositionally biased region" description="Acidic residues" evidence="1">
    <location>
        <begin position="783"/>
        <end position="793"/>
    </location>
</feature>
<dbReference type="InterPro" id="IPR002715">
    <property type="entry name" value="Nas_poly-pep-assoc_cplx_dom"/>
</dbReference>
<feature type="compositionally biased region" description="Low complexity" evidence="1">
    <location>
        <begin position="1234"/>
        <end position="1248"/>
    </location>
</feature>
<reference evidence="3 4" key="1">
    <citation type="submission" date="2013-11" db="EMBL/GenBank/DDBJ databases">
        <title>The Damaraland mole rat (Fukomys damarensis) genome and evolution of African mole rats.</title>
        <authorList>
            <person name="Gladyshev V.N."/>
            <person name="Fang X."/>
        </authorList>
    </citation>
    <scope>NUCLEOTIDE SEQUENCE [LARGE SCALE GENOMIC DNA]</scope>
    <source>
        <tissue evidence="3">Liver</tissue>
    </source>
</reference>
<feature type="compositionally biased region" description="Pro residues" evidence="1">
    <location>
        <begin position="160"/>
        <end position="178"/>
    </location>
</feature>
<dbReference type="SMART" id="SM01407">
    <property type="entry name" value="NAC"/>
    <property type="match status" value="1"/>
</dbReference>
<feature type="compositionally biased region" description="Low complexity" evidence="1">
    <location>
        <begin position="223"/>
        <end position="233"/>
    </location>
</feature>
<dbReference type="Gene3D" id="2.20.70.30">
    <property type="entry name" value="Nascent polypeptide-associated complex domain"/>
    <property type="match status" value="1"/>
</dbReference>
<feature type="region of interest" description="Disordered" evidence="1">
    <location>
        <begin position="151"/>
        <end position="233"/>
    </location>
</feature>
<accession>A0A091DS01</accession>
<feature type="region of interest" description="Disordered" evidence="1">
    <location>
        <begin position="507"/>
        <end position="605"/>
    </location>
</feature>
<keyword evidence="4" id="KW-1185">Reference proteome</keyword>
<dbReference type="FunFam" id="2.20.70.30:FF:000002">
    <property type="entry name" value="Nascent polypeptide-associated complex (NAC), alpha subunit"/>
    <property type="match status" value="1"/>
</dbReference>
<evidence type="ECO:0000259" key="2">
    <source>
        <dbReference type="PROSITE" id="PS51151"/>
    </source>
</evidence>
<name>A0A091DS01_FUKDA</name>
<feature type="region of interest" description="Disordered" evidence="1">
    <location>
        <begin position="975"/>
        <end position="1014"/>
    </location>
</feature>
<feature type="compositionally biased region" description="Polar residues" evidence="1">
    <location>
        <begin position="455"/>
        <end position="466"/>
    </location>
</feature>
<feature type="domain" description="NAC-A/B" evidence="2">
    <location>
        <begin position="1441"/>
        <end position="1506"/>
    </location>
</feature>
<dbReference type="PANTHER" id="PTHR21713">
    <property type="entry name" value="NASCENT POLYPEPTIDE ASSOCIATED COMPLEX ALPHA SUBUNIT-RELATED"/>
    <property type="match status" value="1"/>
</dbReference>
<feature type="compositionally biased region" description="Acidic residues" evidence="1">
    <location>
        <begin position="1538"/>
        <end position="1549"/>
    </location>
</feature>
<evidence type="ECO:0000256" key="1">
    <source>
        <dbReference type="SAM" id="MobiDB-lite"/>
    </source>
</evidence>
<dbReference type="EMBL" id="KN122106">
    <property type="protein sequence ID" value="KFO33050.1"/>
    <property type="molecule type" value="Genomic_DNA"/>
</dbReference>
<organism evidence="3 4">
    <name type="scientific">Fukomys damarensis</name>
    <name type="common">Damaraland mole rat</name>
    <name type="synonym">Cryptomys damarensis</name>
    <dbReference type="NCBI Taxonomy" id="885580"/>
    <lineage>
        <taxon>Eukaryota</taxon>
        <taxon>Metazoa</taxon>
        <taxon>Chordata</taxon>
        <taxon>Craniata</taxon>
        <taxon>Vertebrata</taxon>
        <taxon>Euteleostomi</taxon>
        <taxon>Mammalia</taxon>
        <taxon>Eutheria</taxon>
        <taxon>Euarchontoglires</taxon>
        <taxon>Glires</taxon>
        <taxon>Rodentia</taxon>
        <taxon>Hystricomorpha</taxon>
        <taxon>Bathyergidae</taxon>
        <taxon>Fukomys</taxon>
    </lineage>
</organism>
<dbReference type="Pfam" id="PF19026">
    <property type="entry name" value="UBA_HYPK"/>
    <property type="match status" value="1"/>
</dbReference>
<sequence length="1600" mass="164915">METDDCKDQPITPELRLQLFFGWKHGAGRAPVPSAWPMRDVTCDVPAATILGGDRQEPCALTPGSSPLALTFLPSKPGARPQPEGASWDAGPGGAPSAWADPAEGSPNPALLSKGLHPQALPAALEPRIVMGEETCQAPPSARAALPVLREQEPCSQDNPPVPSPSPDPDPFFTPPSTPTEATYALLLGHGPHRDAWDAEAEPLDSLPASPSGSSYVTADGDSQASSPSCPLSLPATAEGLDFASHWGLSQPGWAAEGGGQHPAGPPSSESSLSGDSGSSWSQEGHFFDLDFLADDPMIPATLLPFQGSLIFQVESVEVMPLSPEEEEEEEEEEGSPDPLGPEGEVAGGDEEEEDSASASFLQSLSDLSITEGMDEAFAFRDDTSAASSDSDSASYAGAEDDLLYSGEPHAQPGMLLQDTGLKAEQECTGRASFWSKEARGMAPAPQVPEGEAPVSQSPESISGISKESLASSQVSAAAVTPHAGLAATGVTLEVGAKDADSMAGGTPVIWVPAQPSQDRRGTAFSQPPDAAEAKPDLQEAAGAAVGPDPPELTGHGGSLGLPEGLESMAVATLQPLQAREDSPLPQDSLERALPPLLDKDPTSGLESVAMAMLESQKAEGGVLLFQDSSEPALPPLLDNPTSGLESAAAAILESQEAKGGTLLPQDSPEPELLLDEDPTSGLESVAAAILESQEAEGGVSSPQDSPEPELLLDEDPTSGLESVAAAILESQEAKGGTLLPQDSPEPELLLDEDPTSGLESVAAAILESQEAEGGVSSPQDSPEPELLLDEDPTSGLESVAAAILESQEDEGGVSSPQDFPKPAPPPLLDEDPTSGHESVAAATLESQRADGSVSLPQDSPEPSPPSLQDEDPTPGPESMVTATPGPLQAGGSILLPQDSPKSSPPSLQDGDPTSGLEVMAVATLASQEAGGGVLLPQDCTETALLPLKDQNPTWSPEVMAVAMSVPLQAKQGILLPQDPPESSPPLQDEDSTSGLETVPVATPGTQKAEAGCTPGTKAMASVAQQELGVALKRRPVPKEWLAVPPGDPEPAALNLGPQDGPKPAAEAGMLGPPEEAGPTLGMEAPAALKVSLGPRKEGASGLPTAEREACVEAQAPGNGAETCLHPEEAQGPKTQRARGPKPPTQGHGPKSAPRGAKGAPKALRATCPEVSQVPPLSPAREGRALGKKATPGPRLPTARAAEAQQGSCPGSPVRAVSRLDGDSPKEPVPSAPPSLRLQPPSTPSLLSRPPPAPPRTPARGAPSTPRSRLPDPNSSAPGAPCPHQDHQEDSTEGEEPPASRGSPLPQVGAQRAATASGTTQPRGARQRISLAPQSPLSPKAAPTDTKEPASRIVPPCQVPPPSGPQGPRGPQGLPAPEQHEDEDSLEEDSPRAPGSGQHSDSHGESSAELDEQDLSAPHTQCPAQAPTGSSEETIAKAKQSRSEKKARKAMSKLGLRQIQGVTRITIQKSKNILFAIAKPDVFKSPASDTYVVFGEAKIEDLSQQVHKAAAEKFKVPSESLALVPEVAPGPRLRPECGEEEEEEEEVDESGLELRDIELVMAQANVSRAKAVRALRDNHSDIVNAIMVRSVGHEGLPVIP</sequence>
<dbReference type="InterPro" id="IPR038187">
    <property type="entry name" value="NAC_A/B_dom_sf"/>
</dbReference>
<evidence type="ECO:0000313" key="3">
    <source>
        <dbReference type="EMBL" id="KFO33050.1"/>
    </source>
</evidence>
<protein>
    <submittedName>
        <fullName evidence="3">NAC-alpha domain-containing protein 1</fullName>
    </submittedName>
</protein>
<feature type="compositionally biased region" description="Polar residues" evidence="1">
    <location>
        <begin position="1418"/>
        <end position="1433"/>
    </location>
</feature>
<feature type="compositionally biased region" description="Acidic residues" evidence="1">
    <location>
        <begin position="707"/>
        <end position="717"/>
    </location>
</feature>
<dbReference type="PROSITE" id="PS51151">
    <property type="entry name" value="NAC_AB"/>
    <property type="match status" value="1"/>
</dbReference>
<dbReference type="eggNOG" id="KOG2239">
    <property type="taxonomic scope" value="Eukaryota"/>
</dbReference>
<evidence type="ECO:0000313" key="4">
    <source>
        <dbReference type="Proteomes" id="UP000028990"/>
    </source>
</evidence>
<feature type="region of interest" description="Disordered" evidence="1">
    <location>
        <begin position="1040"/>
        <end position="1453"/>
    </location>
</feature>
<dbReference type="CDD" id="cd14416">
    <property type="entry name" value="UBA_NACAD"/>
    <property type="match status" value="1"/>
</dbReference>
<feature type="region of interest" description="Disordered" evidence="1">
    <location>
        <begin position="623"/>
        <end position="919"/>
    </location>
</feature>
<dbReference type="CDD" id="cd22054">
    <property type="entry name" value="NAC_NACA"/>
    <property type="match status" value="1"/>
</dbReference>